<evidence type="ECO:0000256" key="6">
    <source>
        <dbReference type="ARBA" id="ARBA00023053"/>
    </source>
</evidence>
<protein>
    <submittedName>
        <fullName evidence="12">Cation:proton antiporter</fullName>
    </submittedName>
</protein>
<dbReference type="PANTHER" id="PTHR10110">
    <property type="entry name" value="SODIUM/HYDROGEN EXCHANGER"/>
    <property type="match status" value="1"/>
</dbReference>
<keyword evidence="9" id="KW-0739">Sodium transport</keyword>
<proteinExistence type="predicted"/>
<keyword evidence="3" id="KW-1003">Cell membrane</keyword>
<feature type="transmembrane region" description="Helical" evidence="10">
    <location>
        <begin position="391"/>
        <end position="409"/>
    </location>
</feature>
<dbReference type="InterPro" id="IPR000595">
    <property type="entry name" value="cNMP-bd_dom"/>
</dbReference>
<evidence type="ECO:0000256" key="8">
    <source>
        <dbReference type="ARBA" id="ARBA00023136"/>
    </source>
</evidence>
<evidence type="ECO:0000256" key="1">
    <source>
        <dbReference type="ARBA" id="ARBA00004651"/>
    </source>
</evidence>
<keyword evidence="13" id="KW-1185">Reference proteome</keyword>
<evidence type="ECO:0000256" key="9">
    <source>
        <dbReference type="ARBA" id="ARBA00023201"/>
    </source>
</evidence>
<feature type="domain" description="Cyclic nucleotide-binding" evidence="11">
    <location>
        <begin position="698"/>
        <end position="812"/>
    </location>
</feature>
<feature type="transmembrane region" description="Helical" evidence="10">
    <location>
        <begin position="293"/>
        <end position="312"/>
    </location>
</feature>
<keyword evidence="5 10" id="KW-1133">Transmembrane helix</keyword>
<dbReference type="InterPro" id="IPR006153">
    <property type="entry name" value="Cation/H_exchanger_TM"/>
</dbReference>
<dbReference type="PROSITE" id="PS50042">
    <property type="entry name" value="CNMP_BINDING_3"/>
    <property type="match status" value="1"/>
</dbReference>
<feature type="transmembrane region" description="Helical" evidence="10">
    <location>
        <begin position="103"/>
        <end position="123"/>
    </location>
</feature>
<dbReference type="InterPro" id="IPR014710">
    <property type="entry name" value="RmlC-like_jellyroll"/>
</dbReference>
<dbReference type="Proteomes" id="UP001597308">
    <property type="component" value="Unassembled WGS sequence"/>
</dbReference>
<reference evidence="13" key="1">
    <citation type="journal article" date="2019" name="Int. J. Syst. Evol. Microbiol.">
        <title>The Global Catalogue of Microorganisms (GCM) 10K type strain sequencing project: providing services to taxonomists for standard genome sequencing and annotation.</title>
        <authorList>
            <consortium name="The Broad Institute Genomics Platform"/>
            <consortium name="The Broad Institute Genome Sequencing Center for Infectious Disease"/>
            <person name="Wu L."/>
            <person name="Ma J."/>
        </authorList>
    </citation>
    <scope>NUCLEOTIDE SEQUENCE [LARGE SCALE GENOMIC DNA]</scope>
    <source>
        <strain evidence="13">KCTC 23707</strain>
    </source>
</reference>
<feature type="transmembrane region" description="Helical" evidence="10">
    <location>
        <begin position="231"/>
        <end position="248"/>
    </location>
</feature>
<dbReference type="PROSITE" id="PS00889">
    <property type="entry name" value="CNMP_BINDING_2"/>
    <property type="match status" value="1"/>
</dbReference>
<dbReference type="Pfam" id="PF00027">
    <property type="entry name" value="cNMP_binding"/>
    <property type="match status" value="1"/>
</dbReference>
<dbReference type="InterPro" id="IPR018488">
    <property type="entry name" value="cNMP-bd_CS"/>
</dbReference>
<name>A0ABW4K306_9HYPH</name>
<dbReference type="Gene3D" id="2.60.120.10">
    <property type="entry name" value="Jelly Rolls"/>
    <property type="match status" value="1"/>
</dbReference>
<feature type="transmembrane region" description="Helical" evidence="10">
    <location>
        <begin position="30"/>
        <end position="49"/>
    </location>
</feature>
<dbReference type="InterPro" id="IPR018490">
    <property type="entry name" value="cNMP-bd_dom_sf"/>
</dbReference>
<feature type="transmembrane region" description="Helical" evidence="10">
    <location>
        <begin position="61"/>
        <end position="83"/>
    </location>
</feature>
<dbReference type="PANTHER" id="PTHR10110:SF86">
    <property type="entry name" value="SODIUM_HYDROGEN EXCHANGER 7"/>
    <property type="match status" value="1"/>
</dbReference>
<keyword evidence="4 10" id="KW-0812">Transmembrane</keyword>
<dbReference type="Gene3D" id="6.10.140.1330">
    <property type="match status" value="1"/>
</dbReference>
<evidence type="ECO:0000256" key="3">
    <source>
        <dbReference type="ARBA" id="ARBA00022475"/>
    </source>
</evidence>
<feature type="transmembrane region" description="Helical" evidence="10">
    <location>
        <begin position="130"/>
        <end position="150"/>
    </location>
</feature>
<dbReference type="Pfam" id="PF00999">
    <property type="entry name" value="Na_H_Exchanger"/>
    <property type="match status" value="1"/>
</dbReference>
<evidence type="ECO:0000256" key="10">
    <source>
        <dbReference type="SAM" id="Phobius"/>
    </source>
</evidence>
<feature type="transmembrane region" description="Helical" evidence="10">
    <location>
        <begin position="200"/>
        <end position="219"/>
    </location>
</feature>
<dbReference type="CDD" id="cd00038">
    <property type="entry name" value="CAP_ED"/>
    <property type="match status" value="1"/>
</dbReference>
<dbReference type="InterPro" id="IPR018422">
    <property type="entry name" value="Cation/H_exchanger_CPA1"/>
</dbReference>
<dbReference type="SMART" id="SM00100">
    <property type="entry name" value="cNMP"/>
    <property type="match status" value="1"/>
</dbReference>
<organism evidence="12 13">
    <name type="scientific">Methylopila henanensis</name>
    <dbReference type="NCBI Taxonomy" id="873516"/>
    <lineage>
        <taxon>Bacteria</taxon>
        <taxon>Pseudomonadati</taxon>
        <taxon>Pseudomonadota</taxon>
        <taxon>Alphaproteobacteria</taxon>
        <taxon>Hyphomicrobiales</taxon>
        <taxon>Methylopilaceae</taxon>
        <taxon>Methylopila</taxon>
    </lineage>
</organism>
<feature type="transmembrane region" description="Helical" evidence="10">
    <location>
        <begin position="360"/>
        <end position="379"/>
    </location>
</feature>
<evidence type="ECO:0000256" key="4">
    <source>
        <dbReference type="ARBA" id="ARBA00022692"/>
    </source>
</evidence>
<gene>
    <name evidence="12" type="ORF">ACFSCV_03360</name>
</gene>
<keyword evidence="6" id="KW-0915">Sodium</keyword>
<evidence type="ECO:0000256" key="7">
    <source>
        <dbReference type="ARBA" id="ARBA00023065"/>
    </source>
</evidence>
<keyword evidence="8 10" id="KW-0472">Membrane</keyword>
<dbReference type="EMBL" id="JBHUER010000002">
    <property type="protein sequence ID" value="MFD1702034.1"/>
    <property type="molecule type" value="Genomic_DNA"/>
</dbReference>
<comment type="subcellular location">
    <subcellularLocation>
        <location evidence="1">Cell membrane</location>
        <topology evidence="1">Multi-pass membrane protein</topology>
    </subcellularLocation>
</comment>
<sequence length="821" mass="87355">MSIAVVVAVLAALLLVVSLAEPAAARVRLPASVLLALFGVVLGSVGLVLHAGALGPAGRGLAAAITDLPLNAEAFLFVFLPLLLFQSAMNTDVRHVLEDASPIFILAIVAVVVSTLVIGFALWPFTAAPLVACLLLGAIVATTDPIAVIGIFREAGAPARLVRLVEGESLLNDAAAITLFALFLDLLVTGRPFDPGAAALDALVLPLGGAVVGFVGGWAASNLVGALRDNALAPTSVSLALPYLVFVVAESLLHVSGVLAVVAAGMTFAAAGPAKAPPDVWRHLRAVWEQIDWWAASLIFVLASILAPRLLADATLRDLLLLVALIVASLVARAAIVFGLMPALSRAGMAPSISRPFRWVVFWGGLRGATTLVLALAVTENEAIPREVRSFVAVLATGYVLFTLLVQGATLRRLVRATGVDRLSPVDAALRRDVFAAAHARVAVAVTETAATYHISSPPELAPLGIAPPVVEAPAPVGERVAIALVTLARAERELVMERVRERAVSLGLVNRLLSDVRRLSDRSRAAGPAGYRQAYGVALAFSRSERLAHLLARKLGWRGWLARALADRFELLQLTSMALRRIEGVADETIRPVLGDAAADAVAEVHAERSAAVARQLDALRLQYPDYAQALERRLLRNAALAFEEREYDRMHEEGLISPELHRDLGLDLDHRRRSAEIRPALDLGLDARTLIARLPMLAGLDSAALKRLADRVEPILVHPGERLIRRGDQGDAAYFIASGAVEVVGRSGVVRLGRGDVFGEIALLTDQERTADVDSIAYGSLLRLPRRAFMNFLDDHPELRARIEATAAERLRANAGEDA</sequence>
<feature type="transmembrane region" description="Helical" evidence="10">
    <location>
        <begin position="319"/>
        <end position="340"/>
    </location>
</feature>
<evidence type="ECO:0000256" key="2">
    <source>
        <dbReference type="ARBA" id="ARBA00022448"/>
    </source>
</evidence>
<evidence type="ECO:0000313" key="12">
    <source>
        <dbReference type="EMBL" id="MFD1702034.1"/>
    </source>
</evidence>
<keyword evidence="7" id="KW-0406">Ion transport</keyword>
<comment type="caution">
    <text evidence="12">The sequence shown here is derived from an EMBL/GenBank/DDBJ whole genome shotgun (WGS) entry which is preliminary data.</text>
</comment>
<dbReference type="SUPFAM" id="SSF51206">
    <property type="entry name" value="cAMP-binding domain-like"/>
    <property type="match status" value="1"/>
</dbReference>
<evidence type="ECO:0000259" key="11">
    <source>
        <dbReference type="PROSITE" id="PS50042"/>
    </source>
</evidence>
<dbReference type="RefSeq" id="WP_378797005.1">
    <property type="nucleotide sequence ID" value="NZ_JBHUER010000002.1"/>
</dbReference>
<keyword evidence="2" id="KW-0813">Transport</keyword>
<evidence type="ECO:0000313" key="13">
    <source>
        <dbReference type="Proteomes" id="UP001597308"/>
    </source>
</evidence>
<accession>A0ABW4K306</accession>
<evidence type="ECO:0000256" key="5">
    <source>
        <dbReference type="ARBA" id="ARBA00022989"/>
    </source>
</evidence>